<feature type="region of interest" description="Disordered" evidence="1">
    <location>
        <begin position="63"/>
        <end position="111"/>
    </location>
</feature>
<name>A0ABR3L3W9_9TELE</name>
<keyword evidence="2" id="KW-1133">Transmembrane helix</keyword>
<protein>
    <recommendedName>
        <fullName evidence="5">Prion protein</fullName>
    </recommendedName>
</protein>
<dbReference type="EMBL" id="JAYMGO010000025">
    <property type="protein sequence ID" value="KAL1247105.1"/>
    <property type="molecule type" value="Genomic_DNA"/>
</dbReference>
<evidence type="ECO:0000256" key="2">
    <source>
        <dbReference type="SAM" id="Phobius"/>
    </source>
</evidence>
<dbReference type="InterPro" id="IPR036924">
    <property type="entry name" value="Prion/Doppel_b-ribbon_dom_sf"/>
</dbReference>
<dbReference type="Proteomes" id="UP001558613">
    <property type="component" value="Unassembled WGS sequence"/>
</dbReference>
<reference evidence="3 4" key="1">
    <citation type="submission" date="2023-09" db="EMBL/GenBank/DDBJ databases">
        <authorList>
            <person name="Wang M."/>
        </authorList>
    </citation>
    <scope>NUCLEOTIDE SEQUENCE [LARGE SCALE GENOMIC DNA]</scope>
    <source>
        <strain evidence="3">GT-2023</strain>
        <tissue evidence="3">Liver</tissue>
    </source>
</reference>
<organism evidence="3 4">
    <name type="scientific">Cirrhinus molitorella</name>
    <name type="common">mud carp</name>
    <dbReference type="NCBI Taxonomy" id="172907"/>
    <lineage>
        <taxon>Eukaryota</taxon>
        <taxon>Metazoa</taxon>
        <taxon>Chordata</taxon>
        <taxon>Craniata</taxon>
        <taxon>Vertebrata</taxon>
        <taxon>Euteleostomi</taxon>
        <taxon>Actinopterygii</taxon>
        <taxon>Neopterygii</taxon>
        <taxon>Teleostei</taxon>
        <taxon>Ostariophysi</taxon>
        <taxon>Cypriniformes</taxon>
        <taxon>Cyprinidae</taxon>
        <taxon>Labeoninae</taxon>
        <taxon>Labeonini</taxon>
        <taxon>Cirrhinus</taxon>
    </lineage>
</organism>
<proteinExistence type="predicted"/>
<keyword evidence="2" id="KW-0472">Membrane</keyword>
<feature type="transmembrane region" description="Helical" evidence="2">
    <location>
        <begin position="259"/>
        <end position="278"/>
    </location>
</feature>
<gene>
    <name evidence="3" type="ORF">QQF64_022481</name>
</gene>
<comment type="caution">
    <text evidence="3">The sequence shown here is derived from an EMBL/GenBank/DDBJ whole genome shotgun (WGS) entry which is preliminary data.</text>
</comment>
<evidence type="ECO:0008006" key="5">
    <source>
        <dbReference type="Google" id="ProtNLM"/>
    </source>
</evidence>
<feature type="compositionally biased region" description="Polar residues" evidence="1">
    <location>
        <begin position="182"/>
        <end position="192"/>
    </location>
</feature>
<evidence type="ECO:0000313" key="3">
    <source>
        <dbReference type="EMBL" id="KAL1247105.1"/>
    </source>
</evidence>
<feature type="region of interest" description="Disordered" evidence="1">
    <location>
        <begin position="142"/>
        <end position="201"/>
    </location>
</feature>
<feature type="compositionally biased region" description="Low complexity" evidence="1">
    <location>
        <begin position="68"/>
        <end position="95"/>
    </location>
</feature>
<keyword evidence="2" id="KW-0812">Transmembrane</keyword>
<evidence type="ECO:0000313" key="4">
    <source>
        <dbReference type="Proteomes" id="UP001558613"/>
    </source>
</evidence>
<feature type="compositionally biased region" description="Polar residues" evidence="1">
    <location>
        <begin position="151"/>
        <end position="161"/>
    </location>
</feature>
<dbReference type="Gene3D" id="1.10.790.10">
    <property type="entry name" value="Prion/Doppel protein, beta-ribbon domain"/>
    <property type="match status" value="1"/>
</dbReference>
<accession>A0ABR3L3W9</accession>
<dbReference type="SUPFAM" id="SSF54098">
    <property type="entry name" value="Prion-like"/>
    <property type="match status" value="1"/>
</dbReference>
<evidence type="ECO:0000256" key="1">
    <source>
        <dbReference type="SAM" id="MobiDB-lite"/>
    </source>
</evidence>
<keyword evidence="4" id="KW-1185">Reference proteome</keyword>
<sequence length="279" mass="30296">MGMAPSYKSKGFGKQAIMAAGAGAVAGMALGYGLGSFPRPRFHFHSPQEEYYYNHYMYRRYGQTPPDSNVNGNTNSQGGSTGNAGSASAGQGNVNPHNIFENPPPQSYDSYMDKCVKRTDLLREKPEGRSRRSADFVEAQAAEVGEVPTGAQENATSNNSTAERDASENSSFVTSHPPETPNQPQKQTQGRNTEADDDDDTVSIVEIGYPALIEQMKARRCVELYMVYAEQHAEKQVQDRSNADVRISNGSGDLPGPCGHGFMLLFASILSLIFSSLLH</sequence>